<dbReference type="Proteomes" id="UP000479000">
    <property type="component" value="Unassembled WGS sequence"/>
</dbReference>
<accession>A0A6H5GH31</accession>
<protein>
    <submittedName>
        <fullName evidence="2">Uncharacterized protein</fullName>
    </submittedName>
</protein>
<evidence type="ECO:0000256" key="1">
    <source>
        <dbReference type="SAM" id="MobiDB-lite"/>
    </source>
</evidence>
<gene>
    <name evidence="2" type="ORF">NTEN_LOCUS7987</name>
</gene>
<evidence type="ECO:0000313" key="3">
    <source>
        <dbReference type="Proteomes" id="UP000479000"/>
    </source>
</evidence>
<feature type="region of interest" description="Disordered" evidence="1">
    <location>
        <begin position="278"/>
        <end position="298"/>
    </location>
</feature>
<organism evidence="2 3">
    <name type="scientific">Nesidiocoris tenuis</name>
    <dbReference type="NCBI Taxonomy" id="355587"/>
    <lineage>
        <taxon>Eukaryota</taxon>
        <taxon>Metazoa</taxon>
        <taxon>Ecdysozoa</taxon>
        <taxon>Arthropoda</taxon>
        <taxon>Hexapoda</taxon>
        <taxon>Insecta</taxon>
        <taxon>Pterygota</taxon>
        <taxon>Neoptera</taxon>
        <taxon>Paraneoptera</taxon>
        <taxon>Hemiptera</taxon>
        <taxon>Heteroptera</taxon>
        <taxon>Panheteroptera</taxon>
        <taxon>Cimicomorpha</taxon>
        <taxon>Miridae</taxon>
        <taxon>Dicyphina</taxon>
        <taxon>Nesidiocoris</taxon>
    </lineage>
</organism>
<reference evidence="2 3" key="1">
    <citation type="submission" date="2020-02" db="EMBL/GenBank/DDBJ databases">
        <authorList>
            <person name="Ferguson B K."/>
        </authorList>
    </citation>
    <scope>NUCLEOTIDE SEQUENCE [LARGE SCALE GENOMIC DNA]</scope>
</reference>
<proteinExistence type="predicted"/>
<dbReference type="AlphaFoldDB" id="A0A6H5GH31"/>
<evidence type="ECO:0000313" key="2">
    <source>
        <dbReference type="EMBL" id="CAB0002200.1"/>
    </source>
</evidence>
<dbReference type="EMBL" id="CADCXU010011970">
    <property type="protein sequence ID" value="CAB0002200.1"/>
    <property type="molecule type" value="Genomic_DNA"/>
</dbReference>
<keyword evidence="3" id="KW-1185">Reference proteome</keyword>
<name>A0A6H5GH31_9HEMI</name>
<sequence length="453" mass="51899">MFLRQTQTQFWKFVWNVLRRMYALVPRPRRRKKTALKRLALCLDGKLVTEVPYKRYGVRKTRVHAERMLSEIKEPPGRRTKEVQAEKKHWCFPPIDPGLFTYFPLRRGAKIATTKFSNKAPFENKRKLITKTFGISRRDINLEKGFRPRKLKKADFPKRNRSSSSGDCFIPVSALKLFSASDSSGNFPRHSLHSNEARMTRLQRRTESFCRSEVEKKGDARWRSTYMMASSIQGRLNRFPLTCIRSKELSGNRRTACAKVPGCFSFICATDRRGRPWVPSAPSGRSARPESGASPPLTFHARLRPTRGKLYFRHIASMELNVGCGRMCRRTLLSAGKDDLWLISLLGRRDKYFLKRICFEDVCIVIQAFFLLRRSGSSHLLGYKGVALFRQTCGSGAQTHGTSGKASFRTSLENQDKSVYCCQCANSLEKNVVLDPPVLELPDGDHHHQRSSL</sequence>